<dbReference type="Gene3D" id="1.10.150.400">
    <property type="match status" value="1"/>
</dbReference>
<dbReference type="Pfam" id="PF00702">
    <property type="entry name" value="Hydrolase"/>
    <property type="match status" value="1"/>
</dbReference>
<comment type="caution">
    <text evidence="1">The sequence shown here is derived from an EMBL/GenBank/DDBJ whole genome shotgun (WGS) entry which is preliminary data.</text>
</comment>
<dbReference type="InterPro" id="IPR023214">
    <property type="entry name" value="HAD_sf"/>
</dbReference>
<sequence>MRERRMITKILVASDFLMTKEREQYSNRRWLRDILTRPVERATGIKPASVSSSLTQPDLISRASFFEHSGIELDADALQFWYDCDLVNEESVNYLKNFIKEDSLIIGYELSLQTRTVLTRMGVTYIDMWLHPIRFMDDILFAFNTNNEAIRNRLQRYNLSEDHFHLYADRLRIQSYKGFKRSEPELPPGTALFVGQLMEDKAVCRDGTMLNLLSFKEQFETLLNDHPRVLYSRHPHLKKGDEEIVAYLKGQRKVRISDIPAYDLLASPRVTKVMGISSSVILEAKYFGKQIEFLFKPIISISDTIGEENYASVYQEFVSPSFWADILEPVMETQNCPRVTFLDSKDKVRDMLNFYWSYREIDKVEAMRQRQVQLQQQVSGLVKNMPKVSPAATSKPVSALAKATTGAVKKTTPAKPRLEVLGVQADLDKLVAKMADHDVISFDLFDTLVERPLERADDIFVLMAPKVAAMTGGVIDDFVEARKMARDMAKKDAVGEEVPLDLRYRALASARGLDMEMAERMLALEEETELAVCGPKAFGQLAYEAALRLDKKVVIITDTFFSQSFIDRLLEASGYTRHQKVYVSSTIGLLKHTGSLFKHVIDDLAVVPGKVLHIGDNPRADIKMAESHGIIAFHVPATPQIYSSESPTAPAMRFADRMTQGCLRGLAGQAWARLDRPLSRSHTFGDPRLFGFAVAGPLFMGFAHWVLDQAKRDGVETIHFLSRDGAIVKRCYDLLAAHDKEAPTAKYTYASRRAIHTASWRTPDDLVAALGTNFSPTSLETLLTNRFGIQPDDLPTAVWGEHGMAGPGARISFVGDQEKLAAFFSDPRVADPILANAAEEREALLAYYGNQGLKEGGKTAIVDIGHFGTLQKGMAKLLDRDLGGYYFTTFKGASEGLAKVGLTARGYVGEDLDPADKTHPYARDILMFELLFLNDHGSLLRMRQGDEHLEPVFLPTDGEEKRIGLALAVHEGAVDFVRVACAKFGDDVRRISPSGPEAIAAYASLIKSPARQDAMLFEGVAFENKWSARNVQYIIAPVEEKNGRVAASLWADGLQALGSDIPTELELPRWWEPTLMRFLGERKYRKFRRSPEKFFEDSHWPLARRLGKLVTRQLVHS</sequence>
<evidence type="ECO:0000313" key="2">
    <source>
        <dbReference type="Proteomes" id="UP000019486"/>
    </source>
</evidence>
<protein>
    <recommendedName>
        <fullName evidence="3">HAD family hydrolase</fullName>
    </recommendedName>
</protein>
<accession>W9H992</accession>
<reference evidence="1 2" key="1">
    <citation type="submission" date="2013-08" db="EMBL/GenBank/DDBJ databases">
        <title>The genome sequence of Skermanella stibiiresistens.</title>
        <authorList>
            <person name="Zhu W."/>
            <person name="Wang G."/>
        </authorList>
    </citation>
    <scope>NUCLEOTIDE SEQUENCE [LARGE SCALE GENOMIC DNA]</scope>
    <source>
        <strain evidence="1 2">SB22</strain>
    </source>
</reference>
<dbReference type="Proteomes" id="UP000019486">
    <property type="component" value="Unassembled WGS sequence"/>
</dbReference>
<dbReference type="AlphaFoldDB" id="W9H992"/>
<dbReference type="EMBL" id="AVFL01000001">
    <property type="protein sequence ID" value="EWY42840.1"/>
    <property type="molecule type" value="Genomic_DNA"/>
</dbReference>
<gene>
    <name evidence="1" type="ORF">N825_01405</name>
</gene>
<dbReference type="PATRIC" id="fig|1385369.3.peg.273"/>
<evidence type="ECO:0000313" key="1">
    <source>
        <dbReference type="EMBL" id="EWY42840.1"/>
    </source>
</evidence>
<dbReference type="Gene3D" id="3.40.50.1000">
    <property type="entry name" value="HAD superfamily/HAD-like"/>
    <property type="match status" value="1"/>
</dbReference>
<proteinExistence type="predicted"/>
<dbReference type="InterPro" id="IPR036412">
    <property type="entry name" value="HAD-like_sf"/>
</dbReference>
<name>W9H992_9PROT</name>
<organism evidence="1 2">
    <name type="scientific">Skermanella stibiiresistens SB22</name>
    <dbReference type="NCBI Taxonomy" id="1385369"/>
    <lineage>
        <taxon>Bacteria</taxon>
        <taxon>Pseudomonadati</taxon>
        <taxon>Pseudomonadota</taxon>
        <taxon>Alphaproteobacteria</taxon>
        <taxon>Rhodospirillales</taxon>
        <taxon>Azospirillaceae</taxon>
        <taxon>Skermanella</taxon>
    </lineage>
</organism>
<dbReference type="SUPFAM" id="SSF56784">
    <property type="entry name" value="HAD-like"/>
    <property type="match status" value="1"/>
</dbReference>
<keyword evidence="2" id="KW-1185">Reference proteome</keyword>
<dbReference type="STRING" id="1385369.N825_01405"/>
<evidence type="ECO:0008006" key="3">
    <source>
        <dbReference type="Google" id="ProtNLM"/>
    </source>
</evidence>